<evidence type="ECO:0000313" key="5">
    <source>
        <dbReference type="Proteomes" id="UP000480929"/>
    </source>
</evidence>
<dbReference type="Proteomes" id="UP000480929">
    <property type="component" value="Unassembled WGS sequence"/>
</dbReference>
<gene>
    <name evidence="3" type="ORF">GKD88_05900</name>
    <name evidence="2" type="ORF">GKE08_03115</name>
</gene>
<sequence>MWRIGKIMKKWSVLIAAALMMTGCQSPAADNRSRSVAEVMNQLSQKADPEQTLVDVEADQIDAFYFFEQGEVLEQQLKMASDTRADQIAVFEVAHPDQARKVIESSLEAMQQQNANYFPEEAAKLKQACIMNKGAIFAVVVGEAADAVCSAGLE</sequence>
<evidence type="ECO:0000313" key="2">
    <source>
        <dbReference type="EMBL" id="MSA88310.1"/>
    </source>
</evidence>
<proteinExistence type="predicted"/>
<accession>A0A6N7S3Q8</accession>
<dbReference type="OrthoDB" id="9815602at2"/>
<evidence type="ECO:0000313" key="4">
    <source>
        <dbReference type="Proteomes" id="UP000433575"/>
    </source>
</evidence>
<comment type="caution">
    <text evidence="2">The sequence shown here is derived from an EMBL/GenBank/DDBJ whole genome shotgun (WGS) entry which is preliminary data.</text>
</comment>
<evidence type="ECO:0000313" key="3">
    <source>
        <dbReference type="EMBL" id="MSC32649.1"/>
    </source>
</evidence>
<dbReference type="EMBL" id="WKPJ01000003">
    <property type="protein sequence ID" value="MSA88310.1"/>
    <property type="molecule type" value="Genomic_DNA"/>
</dbReference>
<keyword evidence="5" id="KW-1185">Reference proteome</keyword>
<name>A0A6N7S3Q8_9FIRM</name>
<feature type="signal peptide" evidence="1">
    <location>
        <begin position="1"/>
        <end position="28"/>
    </location>
</feature>
<dbReference type="Proteomes" id="UP000433575">
    <property type="component" value="Unassembled WGS sequence"/>
</dbReference>
<keyword evidence="1" id="KW-0732">Signal</keyword>
<protein>
    <submittedName>
        <fullName evidence="2">DUF4358 domain-containing protein</fullName>
    </submittedName>
</protein>
<organism evidence="2 4">
    <name type="scientific">Holdemania massiliensis</name>
    <dbReference type="NCBI Taxonomy" id="1468449"/>
    <lineage>
        <taxon>Bacteria</taxon>
        <taxon>Bacillati</taxon>
        <taxon>Bacillota</taxon>
        <taxon>Erysipelotrichia</taxon>
        <taxon>Erysipelotrichales</taxon>
        <taxon>Erysipelotrichaceae</taxon>
        <taxon>Holdemania</taxon>
    </lineage>
</organism>
<dbReference type="PROSITE" id="PS51257">
    <property type="entry name" value="PROKAR_LIPOPROTEIN"/>
    <property type="match status" value="1"/>
</dbReference>
<feature type="chain" id="PRO_5027099883" evidence="1">
    <location>
        <begin position="29"/>
        <end position="154"/>
    </location>
</feature>
<dbReference type="AlphaFoldDB" id="A0A6N7S3Q8"/>
<reference evidence="4 5" key="1">
    <citation type="journal article" date="2019" name="Nat. Med.">
        <title>A library of human gut bacterial isolates paired with longitudinal multiomics data enables mechanistic microbiome research.</title>
        <authorList>
            <person name="Poyet M."/>
            <person name="Groussin M."/>
            <person name="Gibbons S.M."/>
            <person name="Avila-Pacheco J."/>
            <person name="Jiang X."/>
            <person name="Kearney S.M."/>
            <person name="Perrotta A.R."/>
            <person name="Berdy B."/>
            <person name="Zhao S."/>
            <person name="Lieberman T.D."/>
            <person name="Swanson P.K."/>
            <person name="Smith M."/>
            <person name="Roesemann S."/>
            <person name="Alexander J.E."/>
            <person name="Rich S.A."/>
            <person name="Livny J."/>
            <person name="Vlamakis H."/>
            <person name="Clish C."/>
            <person name="Bullock K."/>
            <person name="Deik A."/>
            <person name="Scott J."/>
            <person name="Pierce K.A."/>
            <person name="Xavier R.J."/>
            <person name="Alm E.J."/>
        </authorList>
    </citation>
    <scope>NUCLEOTIDE SEQUENCE [LARGE SCALE GENOMIC DNA]</scope>
    <source>
        <strain evidence="2 4">BIOML-A4</strain>
        <strain evidence="3 5">BIOML-A5</strain>
    </source>
</reference>
<evidence type="ECO:0000256" key="1">
    <source>
        <dbReference type="SAM" id="SignalP"/>
    </source>
</evidence>
<dbReference type="EMBL" id="WKPI01000007">
    <property type="protein sequence ID" value="MSC32649.1"/>
    <property type="molecule type" value="Genomic_DNA"/>
</dbReference>